<dbReference type="InterPro" id="IPR012340">
    <property type="entry name" value="NA-bd_OB-fold"/>
</dbReference>
<name>A0A381URN4_9ZZZZ</name>
<protein>
    <submittedName>
        <fullName evidence="1">Uncharacterized protein</fullName>
    </submittedName>
</protein>
<reference evidence="1" key="1">
    <citation type="submission" date="2018-05" db="EMBL/GenBank/DDBJ databases">
        <authorList>
            <person name="Lanie J.A."/>
            <person name="Ng W.-L."/>
            <person name="Kazmierczak K.M."/>
            <person name="Andrzejewski T.M."/>
            <person name="Davidsen T.M."/>
            <person name="Wayne K.J."/>
            <person name="Tettelin H."/>
            <person name="Glass J.I."/>
            <person name="Rusch D."/>
            <person name="Podicherti R."/>
            <person name="Tsui H.-C.T."/>
            <person name="Winkler M.E."/>
        </authorList>
    </citation>
    <scope>NUCLEOTIDE SEQUENCE</scope>
</reference>
<dbReference type="Gene3D" id="3.40.1280.10">
    <property type="match status" value="1"/>
</dbReference>
<dbReference type="InterPro" id="IPR029028">
    <property type="entry name" value="Alpha/beta_knot_MTases"/>
</dbReference>
<dbReference type="PANTHER" id="PTHR12150:SF13">
    <property type="entry name" value="METHYLTRANSFERASE C9ORF114-RELATED"/>
    <property type="match status" value="1"/>
</dbReference>
<dbReference type="InterPro" id="IPR029026">
    <property type="entry name" value="tRNA_m1G_MTases_N"/>
</dbReference>
<organism evidence="1">
    <name type="scientific">marine metagenome</name>
    <dbReference type="NCBI Taxonomy" id="408172"/>
    <lineage>
        <taxon>unclassified sequences</taxon>
        <taxon>metagenomes</taxon>
        <taxon>ecological metagenomes</taxon>
    </lineage>
</organism>
<sequence length="265" mass="30317">MDESTKINKAKKISLIARACAIFKIKQIIIYHERNESENDTMLLSTLLRYMETPQYLRKQLFPKMRELKYAGILSPLKISSHLTTSEPSMIKIGDVREGLIINYKGKKFVDIGINYPLPYYGQGKPSTRITTQITEIHPRLLAKEISRDRVNEYLGYKVKERSGLFSLLSSWQGNIILTSKKGKIFTQSMVKKYSDLEKPTLVVFGSPKKGVHEILGNNIKKVQNSSVYNFFPDQATETVRFEEALFGTLSILNILSNNNTKRES</sequence>
<dbReference type="Gene3D" id="2.40.50.140">
    <property type="entry name" value="Nucleic acid-binding proteins"/>
    <property type="match status" value="1"/>
</dbReference>
<proteinExistence type="predicted"/>
<dbReference type="AlphaFoldDB" id="A0A381URN4"/>
<accession>A0A381URN4</accession>
<evidence type="ECO:0000313" key="1">
    <source>
        <dbReference type="EMBL" id="SVA29483.1"/>
    </source>
</evidence>
<dbReference type="Pfam" id="PF02598">
    <property type="entry name" value="Methyltrn_RNA_3"/>
    <property type="match status" value="1"/>
</dbReference>
<dbReference type="SUPFAM" id="SSF75217">
    <property type="entry name" value="alpha/beta knot"/>
    <property type="match status" value="1"/>
</dbReference>
<dbReference type="CDD" id="cd18086">
    <property type="entry name" value="HsC9orf114-like"/>
    <property type="match status" value="1"/>
</dbReference>
<dbReference type="EMBL" id="UINC01006762">
    <property type="protein sequence ID" value="SVA29483.1"/>
    <property type="molecule type" value="Genomic_DNA"/>
</dbReference>
<dbReference type="PANTHER" id="PTHR12150">
    <property type="entry name" value="CLASS IV SAM-BINDING METHYLTRANSFERASE-RELATED"/>
    <property type="match status" value="1"/>
</dbReference>
<gene>
    <name evidence="1" type="ORF">METZ01_LOCUS82337</name>
</gene>
<dbReference type="InterPro" id="IPR003750">
    <property type="entry name" value="Put_MeTrfase-C9orf114-like"/>
</dbReference>